<dbReference type="Gene3D" id="2.40.128.110">
    <property type="entry name" value="Lipid/polyisoprenoid-binding, YceI-like"/>
    <property type="match status" value="1"/>
</dbReference>
<dbReference type="AlphaFoldDB" id="B1ZPR3"/>
<dbReference type="SUPFAM" id="SSF101874">
    <property type="entry name" value="YceI-like"/>
    <property type="match status" value="1"/>
</dbReference>
<dbReference type="Pfam" id="PF04264">
    <property type="entry name" value="YceI"/>
    <property type="match status" value="1"/>
</dbReference>
<dbReference type="Proteomes" id="UP000007013">
    <property type="component" value="Chromosome"/>
</dbReference>
<evidence type="ECO:0000313" key="4">
    <source>
        <dbReference type="Proteomes" id="UP000007013"/>
    </source>
</evidence>
<dbReference type="KEGG" id="ote:Oter_2233"/>
<dbReference type="eggNOG" id="COG2353">
    <property type="taxonomic scope" value="Bacteria"/>
</dbReference>
<evidence type="ECO:0000256" key="1">
    <source>
        <dbReference type="SAM" id="SignalP"/>
    </source>
</evidence>
<evidence type="ECO:0000259" key="2">
    <source>
        <dbReference type="SMART" id="SM00867"/>
    </source>
</evidence>
<dbReference type="EMBL" id="CP001032">
    <property type="protein sequence ID" value="ACB75516.1"/>
    <property type="molecule type" value="Genomic_DNA"/>
</dbReference>
<evidence type="ECO:0000313" key="3">
    <source>
        <dbReference type="EMBL" id="ACB75516.1"/>
    </source>
</evidence>
<proteinExistence type="predicted"/>
<gene>
    <name evidence="3" type="ordered locus">Oter_2233</name>
</gene>
<dbReference type="OrthoDB" id="116832at2"/>
<keyword evidence="1" id="KW-0732">Signal</keyword>
<reference evidence="3 4" key="1">
    <citation type="journal article" date="2011" name="J. Bacteriol.">
        <title>Genome sequence of the verrucomicrobium Opitutus terrae PB90-1, an abundant inhabitant of rice paddy soil ecosystems.</title>
        <authorList>
            <person name="van Passel M.W."/>
            <person name="Kant R."/>
            <person name="Palva A."/>
            <person name="Copeland A."/>
            <person name="Lucas S."/>
            <person name="Lapidus A."/>
            <person name="Glavina del Rio T."/>
            <person name="Pitluck S."/>
            <person name="Goltsman E."/>
            <person name="Clum A."/>
            <person name="Sun H."/>
            <person name="Schmutz J."/>
            <person name="Larimer F.W."/>
            <person name="Land M.L."/>
            <person name="Hauser L."/>
            <person name="Kyrpides N."/>
            <person name="Mikhailova N."/>
            <person name="Richardson P.P."/>
            <person name="Janssen P.H."/>
            <person name="de Vos W.M."/>
            <person name="Smidt H."/>
        </authorList>
    </citation>
    <scope>NUCLEOTIDE SEQUENCE [LARGE SCALE GENOMIC DNA]</scope>
    <source>
        <strain evidence="4">DSM 11246 / JCM 15787 / PB90-1</strain>
    </source>
</reference>
<feature type="domain" description="Lipid/polyisoprenoid-binding YceI-like" evidence="2">
    <location>
        <begin position="31"/>
        <end position="207"/>
    </location>
</feature>
<dbReference type="PANTHER" id="PTHR34406:SF1">
    <property type="entry name" value="PROTEIN YCEI"/>
    <property type="match status" value="1"/>
</dbReference>
<dbReference type="InterPro" id="IPR036761">
    <property type="entry name" value="TTHA0802/YceI-like_sf"/>
</dbReference>
<dbReference type="SMART" id="SM00867">
    <property type="entry name" value="YceI"/>
    <property type="match status" value="1"/>
</dbReference>
<dbReference type="HOGENOM" id="CLU_071003_5_0_0"/>
<organism evidence="3 4">
    <name type="scientific">Opitutus terrae (strain DSM 11246 / JCM 15787 / PB90-1)</name>
    <dbReference type="NCBI Taxonomy" id="452637"/>
    <lineage>
        <taxon>Bacteria</taxon>
        <taxon>Pseudomonadati</taxon>
        <taxon>Verrucomicrobiota</taxon>
        <taxon>Opitutia</taxon>
        <taxon>Opitutales</taxon>
        <taxon>Opitutaceae</taxon>
        <taxon>Opitutus</taxon>
    </lineage>
</organism>
<keyword evidence="4" id="KW-1185">Reference proteome</keyword>
<sequence length="211" mass="22432">MKTTLRSSFLVFAALLGSSAIVTQAAHRAFDFKDPKGVNHVQFQLDAPLESITGTANGVSGSVSFDAADPLATKGRIVLAANTLTVGNPMMTDHLRGAQWLDAAQHPEIVFEADRVANVQTQGAQTLADVVGRLTVRGVTREVTVPVAFTYLADKLGARMNDPKLKGDLLVMRATFQINRSDFGIQSGQMTDKVAETIHLSLSIAGASPQA</sequence>
<dbReference type="STRING" id="452637.Oter_2233"/>
<protein>
    <submittedName>
        <fullName evidence="3">YceI family protein</fullName>
    </submittedName>
</protein>
<dbReference type="InterPro" id="IPR007372">
    <property type="entry name" value="Lipid/polyisoprenoid-bd_YceI"/>
</dbReference>
<dbReference type="PANTHER" id="PTHR34406">
    <property type="entry name" value="PROTEIN YCEI"/>
    <property type="match status" value="1"/>
</dbReference>
<accession>B1ZPR3</accession>
<name>B1ZPR3_OPITP</name>
<feature type="signal peptide" evidence="1">
    <location>
        <begin position="1"/>
        <end position="25"/>
    </location>
</feature>
<dbReference type="RefSeq" id="WP_012375053.1">
    <property type="nucleotide sequence ID" value="NC_010571.1"/>
</dbReference>
<feature type="chain" id="PRO_5002774308" evidence="1">
    <location>
        <begin position="26"/>
        <end position="211"/>
    </location>
</feature>